<feature type="domain" description="Fibronectin type-III" evidence="3">
    <location>
        <begin position="120"/>
        <end position="208"/>
    </location>
</feature>
<reference evidence="4 5" key="1">
    <citation type="submission" date="2024-04" db="EMBL/GenBank/DDBJ databases">
        <authorList>
            <consortium name="Genoscope - CEA"/>
            <person name="William W."/>
        </authorList>
    </citation>
    <scope>NUCLEOTIDE SEQUENCE [LARGE SCALE GENOMIC DNA]</scope>
</reference>
<name>A0AAV2H5F3_LYMST</name>
<feature type="signal peptide" evidence="2">
    <location>
        <begin position="1"/>
        <end position="29"/>
    </location>
</feature>
<keyword evidence="2" id="KW-0732">Signal</keyword>
<organism evidence="4 5">
    <name type="scientific">Lymnaea stagnalis</name>
    <name type="common">Great pond snail</name>
    <name type="synonym">Helix stagnalis</name>
    <dbReference type="NCBI Taxonomy" id="6523"/>
    <lineage>
        <taxon>Eukaryota</taxon>
        <taxon>Metazoa</taxon>
        <taxon>Spiralia</taxon>
        <taxon>Lophotrochozoa</taxon>
        <taxon>Mollusca</taxon>
        <taxon>Gastropoda</taxon>
        <taxon>Heterobranchia</taxon>
        <taxon>Euthyneura</taxon>
        <taxon>Panpulmonata</taxon>
        <taxon>Hygrophila</taxon>
        <taxon>Lymnaeoidea</taxon>
        <taxon>Lymnaeidae</taxon>
        <taxon>Lymnaea</taxon>
    </lineage>
</organism>
<dbReference type="InterPro" id="IPR003961">
    <property type="entry name" value="FN3_dom"/>
</dbReference>
<feature type="chain" id="PRO_5043483443" description="Fibronectin type-III domain-containing protein" evidence="2">
    <location>
        <begin position="30"/>
        <end position="360"/>
    </location>
</feature>
<dbReference type="InterPro" id="IPR050991">
    <property type="entry name" value="ECM_Regulatory_Proteins"/>
</dbReference>
<evidence type="ECO:0000313" key="5">
    <source>
        <dbReference type="Proteomes" id="UP001497497"/>
    </source>
</evidence>
<keyword evidence="5" id="KW-1185">Reference proteome</keyword>
<dbReference type="PANTHER" id="PTHR46708:SF2">
    <property type="entry name" value="FIBRONECTIN TYPE-III DOMAIN-CONTAINING PROTEIN"/>
    <property type="match status" value="1"/>
</dbReference>
<dbReference type="InterPro" id="IPR013783">
    <property type="entry name" value="Ig-like_fold"/>
</dbReference>
<dbReference type="InterPro" id="IPR036116">
    <property type="entry name" value="FN3_sf"/>
</dbReference>
<evidence type="ECO:0000256" key="1">
    <source>
        <dbReference type="ARBA" id="ARBA00022737"/>
    </source>
</evidence>
<dbReference type="PROSITE" id="PS50853">
    <property type="entry name" value="FN3"/>
    <property type="match status" value="2"/>
</dbReference>
<feature type="non-terminal residue" evidence="4">
    <location>
        <position position="360"/>
    </location>
</feature>
<proteinExistence type="predicted"/>
<dbReference type="PANTHER" id="PTHR46708">
    <property type="entry name" value="TENASCIN"/>
    <property type="match status" value="1"/>
</dbReference>
<dbReference type="Gene3D" id="2.60.40.10">
    <property type="entry name" value="Immunoglobulins"/>
    <property type="match status" value="2"/>
</dbReference>
<evidence type="ECO:0000313" key="4">
    <source>
        <dbReference type="EMBL" id="CAL1528916.1"/>
    </source>
</evidence>
<sequence>MAIFPHGVTVGIILRGILFLQIPFEQVQGASDFQVTTTKYSIELTCKPNGQAVNYTAELRMSSGYTSEIKNVIPPYNGLTLNFTYFTSLPGTKYSVRLMEDLGNGSRNVFEREVATVPLQPTDITVQERGSNFLQLQWKKANDGLSEGHKLHYKRENGTWQMTTIQGVMNYSLNGLEPGYTYQIYLVAFTLDKESQRSDIINASTLPLPPTNVSARALDSETIQVNWMTNSSSFQEQFQIRYSKSSSSNETTNCTNSPCSFSPGPPAGQVVLIFVSSLSHGYNSAWVKLEHSTAPGKVTNVKAIEGVASVNLSWTAPAGSLQENYIISLRYRNNTQNFTVPSSQLSRRVDSLKGGYMYSV</sequence>
<dbReference type="CDD" id="cd00063">
    <property type="entry name" value="FN3"/>
    <property type="match status" value="1"/>
</dbReference>
<comment type="caution">
    <text evidence="4">The sequence shown here is derived from an EMBL/GenBank/DDBJ whole genome shotgun (WGS) entry which is preliminary data.</text>
</comment>
<protein>
    <recommendedName>
        <fullName evidence="3">Fibronectin type-III domain-containing protein</fullName>
    </recommendedName>
</protein>
<feature type="domain" description="Fibronectin type-III" evidence="3">
    <location>
        <begin position="294"/>
        <end position="360"/>
    </location>
</feature>
<dbReference type="Proteomes" id="UP001497497">
    <property type="component" value="Unassembled WGS sequence"/>
</dbReference>
<dbReference type="Pfam" id="PF00041">
    <property type="entry name" value="fn3"/>
    <property type="match status" value="1"/>
</dbReference>
<evidence type="ECO:0000259" key="3">
    <source>
        <dbReference type="PROSITE" id="PS50853"/>
    </source>
</evidence>
<evidence type="ECO:0000256" key="2">
    <source>
        <dbReference type="SAM" id="SignalP"/>
    </source>
</evidence>
<dbReference type="EMBL" id="CAXITT010000040">
    <property type="protein sequence ID" value="CAL1528916.1"/>
    <property type="molecule type" value="Genomic_DNA"/>
</dbReference>
<dbReference type="SMART" id="SM00060">
    <property type="entry name" value="FN3"/>
    <property type="match status" value="3"/>
</dbReference>
<dbReference type="AlphaFoldDB" id="A0AAV2H5F3"/>
<accession>A0AAV2H5F3</accession>
<dbReference type="SUPFAM" id="SSF49265">
    <property type="entry name" value="Fibronectin type III"/>
    <property type="match status" value="2"/>
</dbReference>
<gene>
    <name evidence="4" type="ORF">GSLYS_00003086001</name>
</gene>
<keyword evidence="1" id="KW-0677">Repeat</keyword>